<comment type="caution">
    <text evidence="1">The sequence shown here is derived from an EMBL/GenBank/DDBJ whole genome shotgun (WGS) entry which is preliminary data.</text>
</comment>
<dbReference type="Proteomes" id="UP000659047">
    <property type="component" value="Unassembled WGS sequence"/>
</dbReference>
<proteinExistence type="predicted"/>
<dbReference type="Pfam" id="PF08786">
    <property type="entry name" value="DcrB"/>
    <property type="match status" value="1"/>
</dbReference>
<accession>A0A8K0V4K9</accession>
<dbReference type="RefSeq" id="WP_238713524.1">
    <property type="nucleotide sequence ID" value="NZ_JAEPBH010000017.1"/>
</dbReference>
<dbReference type="InterPro" id="IPR016123">
    <property type="entry name" value="Mog1/PsbP_a/b/a-sand"/>
</dbReference>
<evidence type="ECO:0000313" key="2">
    <source>
        <dbReference type="Proteomes" id="UP000659047"/>
    </source>
</evidence>
<reference evidence="1" key="1">
    <citation type="submission" date="2021-01" db="EMBL/GenBank/DDBJ databases">
        <title>Intestinitalea alba gen. nov., sp. nov., a novel genus of the family Enterobacteriaceae, isolated from the gut of the plastic-eating mealworm Tenebrio molitor L.</title>
        <authorList>
            <person name="Yang Y."/>
        </authorList>
    </citation>
    <scope>NUCLEOTIDE SEQUENCE</scope>
    <source>
        <strain evidence="1">BIT-L3</strain>
    </source>
</reference>
<dbReference type="AlphaFoldDB" id="A0A8K0V4K9"/>
<dbReference type="InterPro" id="IPR014894">
    <property type="entry name" value="DcrB/EagT6"/>
</dbReference>
<gene>
    <name evidence="1" type="ORF">JJB97_08085</name>
</gene>
<protein>
    <submittedName>
        <fullName evidence="1">DcrB-related protein</fullName>
    </submittedName>
</protein>
<dbReference type="Gene3D" id="3.40.1000.10">
    <property type="entry name" value="Mog1/PsbP, alpha/beta/alpha sandwich"/>
    <property type="match status" value="1"/>
</dbReference>
<keyword evidence="2" id="KW-1185">Reference proteome</keyword>
<sequence>MEQNSVCPEGTLCPPQGAGVQTINVVVAQGLQNVTVTRDRLQPGAGLEGYASGQLAILQQKCREFNLIEKSAFTGAPAFPNVLKMIFTFLAAPDVTVWQYLLVAQKDDENAMLFTSIYASQQMMESESPRIDFCVNNFKLA</sequence>
<organism evidence="1 2">
    <name type="scientific">Tenebrionibacter intestinalis</name>
    <dbReference type="NCBI Taxonomy" id="2799638"/>
    <lineage>
        <taxon>Bacteria</taxon>
        <taxon>Pseudomonadati</taxon>
        <taxon>Pseudomonadota</taxon>
        <taxon>Gammaproteobacteria</taxon>
        <taxon>Enterobacterales</taxon>
        <taxon>Enterobacteriaceae</taxon>
        <taxon>Tenebrionibacter/Tenebrionicola group</taxon>
        <taxon>Tenebrionibacter</taxon>
    </lineage>
</organism>
<name>A0A8K0V4K9_9ENTR</name>
<dbReference type="SUPFAM" id="SSF55724">
    <property type="entry name" value="Mog1p/PsbP-like"/>
    <property type="match status" value="1"/>
</dbReference>
<dbReference type="EMBL" id="JAEPBH010000017">
    <property type="protein sequence ID" value="MBK4715288.1"/>
    <property type="molecule type" value="Genomic_DNA"/>
</dbReference>
<evidence type="ECO:0000313" key="1">
    <source>
        <dbReference type="EMBL" id="MBK4715288.1"/>
    </source>
</evidence>